<evidence type="ECO:0000256" key="4">
    <source>
        <dbReference type="ARBA" id="ARBA00010459"/>
    </source>
</evidence>
<evidence type="ECO:0000256" key="12">
    <source>
        <dbReference type="ARBA" id="ARBA00023128"/>
    </source>
</evidence>
<organism evidence="18 19">
    <name type="scientific">Periophthalmus magnuspinnatus</name>
    <dbReference type="NCBI Taxonomy" id="409849"/>
    <lineage>
        <taxon>Eukaryota</taxon>
        <taxon>Metazoa</taxon>
        <taxon>Chordata</taxon>
        <taxon>Craniata</taxon>
        <taxon>Vertebrata</taxon>
        <taxon>Euteleostomi</taxon>
        <taxon>Actinopterygii</taxon>
        <taxon>Neopterygii</taxon>
        <taxon>Teleostei</taxon>
        <taxon>Neoteleostei</taxon>
        <taxon>Acanthomorphata</taxon>
        <taxon>Gobiaria</taxon>
        <taxon>Gobiiformes</taxon>
        <taxon>Gobioidei</taxon>
        <taxon>Gobiidae</taxon>
        <taxon>Oxudercinae</taxon>
        <taxon>Periophthalmus</taxon>
    </lineage>
</organism>
<evidence type="ECO:0000256" key="8">
    <source>
        <dbReference type="ARBA" id="ARBA00022787"/>
    </source>
</evidence>
<dbReference type="Ensembl" id="ENSPMGT00000007233.1">
    <property type="protein sequence ID" value="ENSPMGP00000006801.1"/>
    <property type="gene ID" value="ENSPMGG00000005682.1"/>
</dbReference>
<evidence type="ECO:0000313" key="18">
    <source>
        <dbReference type="Ensembl" id="ENSPMGP00000006801.1"/>
    </source>
</evidence>
<evidence type="ECO:0000256" key="17">
    <source>
        <dbReference type="SAM" id="Phobius"/>
    </source>
</evidence>
<keyword evidence="8" id="KW-1000">Mitochondrion outer membrane</keyword>
<dbReference type="GO" id="GO:0004364">
    <property type="term" value="F:glutathione transferase activity"/>
    <property type="evidence" value="ECO:0007669"/>
    <property type="project" value="UniProtKB-EC"/>
</dbReference>
<dbReference type="GO" id="GO:0005789">
    <property type="term" value="C:endoplasmic reticulum membrane"/>
    <property type="evidence" value="ECO:0007669"/>
    <property type="project" value="UniProtKB-SubCell"/>
</dbReference>
<evidence type="ECO:0000256" key="7">
    <source>
        <dbReference type="ARBA" id="ARBA00022692"/>
    </source>
</evidence>
<dbReference type="InterPro" id="IPR023352">
    <property type="entry name" value="MAPEG-like_dom_sf"/>
</dbReference>
<comment type="subcellular location">
    <subcellularLocation>
        <location evidence="3">Endoplasmic reticulum membrane</location>
        <topology evidence="3">Multi-pass membrane protein</topology>
    </subcellularLocation>
    <subcellularLocation>
        <location evidence="2">Mitochondrion outer membrane</location>
    </subcellularLocation>
</comment>
<comment type="catalytic activity">
    <reaction evidence="16">
        <text>RX + glutathione = an S-substituted glutathione + a halide anion + H(+)</text>
        <dbReference type="Rhea" id="RHEA:16437"/>
        <dbReference type="ChEBI" id="CHEBI:15378"/>
        <dbReference type="ChEBI" id="CHEBI:16042"/>
        <dbReference type="ChEBI" id="CHEBI:17792"/>
        <dbReference type="ChEBI" id="CHEBI:57925"/>
        <dbReference type="ChEBI" id="CHEBI:90779"/>
        <dbReference type="EC" id="2.5.1.18"/>
    </reaction>
    <physiologicalReaction direction="left-to-right" evidence="16">
        <dbReference type="Rhea" id="RHEA:16438"/>
    </physiologicalReaction>
</comment>
<proteinExistence type="inferred from homology"/>
<name>A0A3B3ZR46_9GOBI</name>
<evidence type="ECO:0000256" key="5">
    <source>
        <dbReference type="ARBA" id="ARBA00012452"/>
    </source>
</evidence>
<dbReference type="InterPro" id="IPR040162">
    <property type="entry name" value="MGST1-like"/>
</dbReference>
<dbReference type="PANTHER" id="PTHR10689">
    <property type="entry name" value="MICROSOMAL GLUTATHIONE S-TRANSFERASE 1"/>
    <property type="match status" value="1"/>
</dbReference>
<dbReference type="Pfam" id="PF01124">
    <property type="entry name" value="MAPEG"/>
    <property type="match status" value="1"/>
</dbReference>
<evidence type="ECO:0000256" key="14">
    <source>
        <dbReference type="ARBA" id="ARBA00038540"/>
    </source>
</evidence>
<dbReference type="SUPFAM" id="SSF161084">
    <property type="entry name" value="MAPEG domain-like"/>
    <property type="match status" value="1"/>
</dbReference>
<dbReference type="Gene3D" id="1.20.120.550">
    <property type="entry name" value="Membrane associated eicosanoid/glutathione metabolism-like domain"/>
    <property type="match status" value="1"/>
</dbReference>
<dbReference type="InterPro" id="IPR001129">
    <property type="entry name" value="Membr-assoc_MAPEG"/>
</dbReference>
<evidence type="ECO:0000256" key="16">
    <source>
        <dbReference type="ARBA" id="ARBA00049385"/>
    </source>
</evidence>
<accession>A0A3B3ZR46</accession>
<evidence type="ECO:0000256" key="11">
    <source>
        <dbReference type="ARBA" id="ARBA00022990"/>
    </source>
</evidence>
<keyword evidence="19" id="KW-1185">Reference proteome</keyword>
<evidence type="ECO:0000256" key="3">
    <source>
        <dbReference type="ARBA" id="ARBA00004477"/>
    </source>
</evidence>
<keyword evidence="9" id="KW-0256">Endoplasmic reticulum</keyword>
<comment type="subunit">
    <text evidence="14">Homotrimer; The trimer binds only one molecule of glutathione.</text>
</comment>
<keyword evidence="7 17" id="KW-0812">Transmembrane</keyword>
<feature type="transmembrane region" description="Helical" evidence="17">
    <location>
        <begin position="13"/>
        <end position="34"/>
    </location>
</feature>
<dbReference type="PANTHER" id="PTHR10689:SF6">
    <property type="entry name" value="MICROSOMAL GLUTATHIONE S-TRANSFERASE 1"/>
    <property type="match status" value="1"/>
</dbReference>
<keyword evidence="10 17" id="KW-1133">Transmembrane helix</keyword>
<keyword evidence="12" id="KW-0496">Mitochondrion</keyword>
<dbReference type="EC" id="2.5.1.18" evidence="5"/>
<reference evidence="18" key="2">
    <citation type="submission" date="2025-09" db="UniProtKB">
        <authorList>
            <consortium name="Ensembl"/>
        </authorList>
    </citation>
    <scope>IDENTIFICATION</scope>
</reference>
<dbReference type="FunFam" id="1.20.120.550:FF:000002">
    <property type="entry name" value="Microsomal glutathione S-transferase 1"/>
    <property type="match status" value="1"/>
</dbReference>
<keyword evidence="13 17" id="KW-0472">Membrane</keyword>
<evidence type="ECO:0000256" key="10">
    <source>
        <dbReference type="ARBA" id="ARBA00022989"/>
    </source>
</evidence>
<keyword evidence="11" id="KW-0007">Acetylation</keyword>
<reference evidence="18" key="1">
    <citation type="submission" date="2025-08" db="UniProtKB">
        <authorList>
            <consortium name="Ensembl"/>
        </authorList>
    </citation>
    <scope>IDENTIFICATION</scope>
</reference>
<dbReference type="AlphaFoldDB" id="A0A3B3ZR46"/>
<keyword evidence="6" id="KW-0808">Transferase</keyword>
<evidence type="ECO:0000256" key="13">
    <source>
        <dbReference type="ARBA" id="ARBA00023136"/>
    </source>
</evidence>
<evidence type="ECO:0000256" key="2">
    <source>
        <dbReference type="ARBA" id="ARBA00004294"/>
    </source>
</evidence>
<evidence type="ECO:0000256" key="9">
    <source>
        <dbReference type="ARBA" id="ARBA00022824"/>
    </source>
</evidence>
<protein>
    <recommendedName>
        <fullName evidence="15">Microsomal glutathione S-transferase 1</fullName>
        <ecNumber evidence="5">2.5.1.18</ecNumber>
    </recommendedName>
</protein>
<evidence type="ECO:0000256" key="1">
    <source>
        <dbReference type="ARBA" id="ARBA00003701"/>
    </source>
</evidence>
<dbReference type="Proteomes" id="UP000261520">
    <property type="component" value="Unplaced"/>
</dbReference>
<evidence type="ECO:0000256" key="15">
    <source>
        <dbReference type="ARBA" id="ARBA00039397"/>
    </source>
</evidence>
<evidence type="ECO:0000313" key="19">
    <source>
        <dbReference type="Proteomes" id="UP000261520"/>
    </source>
</evidence>
<sequence>MASLMEDEVFRSFAKYAAIVTVKLLLMGPLTAYYRITRKAFANPEDAAAHSSKPEEKKQLVRTNEDVERARRCHQNDLESIVPFVLVGLLYALTGPDPAWALLHFRVFVCSRLVHTVAYVMALPQPSRGLSWAVGLMTTLSMYSYSYLSNVFIEVCVLLGKYSKCTNYLKVVRVNV</sequence>
<dbReference type="GO" id="GO:0005741">
    <property type="term" value="C:mitochondrial outer membrane"/>
    <property type="evidence" value="ECO:0007669"/>
    <property type="project" value="UniProtKB-SubCell"/>
</dbReference>
<evidence type="ECO:0000256" key="6">
    <source>
        <dbReference type="ARBA" id="ARBA00022679"/>
    </source>
</evidence>
<comment type="function">
    <text evidence="1">Conjugation of reduced glutathione to a wide number of exogenous and endogenous hydrophobic electrophiles.</text>
</comment>
<comment type="similarity">
    <text evidence="4">Belongs to the MAPEG family.</text>
</comment>